<dbReference type="PANTHER" id="PTHR21340:SF0">
    <property type="entry name" value="BIS(5'-NUCLEOSYL)-TETRAPHOSPHATASE [ASYMMETRICAL]"/>
    <property type="match status" value="1"/>
</dbReference>
<dbReference type="SUPFAM" id="SSF55811">
    <property type="entry name" value="Nudix"/>
    <property type="match status" value="1"/>
</dbReference>
<protein>
    <submittedName>
        <fullName evidence="5">Dihydroneopterin triphosphate diphosphatase</fullName>
    </submittedName>
</protein>
<feature type="binding site" evidence="2">
    <location>
        <position position="29"/>
    </location>
    <ligand>
        <name>substrate</name>
    </ligand>
</feature>
<evidence type="ECO:0000256" key="1">
    <source>
        <dbReference type="ARBA" id="ARBA00022801"/>
    </source>
</evidence>
<evidence type="ECO:0000259" key="4">
    <source>
        <dbReference type="PROSITE" id="PS51462"/>
    </source>
</evidence>
<feature type="binding site" evidence="3">
    <location>
        <position position="56"/>
    </location>
    <ligand>
        <name>Mg(2+)</name>
        <dbReference type="ChEBI" id="CHEBI:18420"/>
    </ligand>
</feature>
<feature type="binding site" evidence="2">
    <location>
        <position position="7"/>
    </location>
    <ligand>
        <name>substrate</name>
    </ligand>
</feature>
<dbReference type="EMBL" id="MAQD01000006">
    <property type="protein sequence ID" value="OBY51620.1"/>
    <property type="molecule type" value="Genomic_DNA"/>
</dbReference>
<evidence type="ECO:0000313" key="5">
    <source>
        <dbReference type="EMBL" id="OBY51620.1"/>
    </source>
</evidence>
<gene>
    <name evidence="5" type="ORF">BBB48_05035</name>
</gene>
<keyword evidence="3" id="KW-0479">Metal-binding</keyword>
<feature type="binding site" evidence="2">
    <location>
        <begin position="81"/>
        <end position="84"/>
    </location>
    <ligand>
        <name>substrate</name>
    </ligand>
</feature>
<dbReference type="InterPro" id="IPR003564">
    <property type="entry name" value="DHNTPase"/>
</dbReference>
<dbReference type="InterPro" id="IPR015797">
    <property type="entry name" value="NUDIX_hydrolase-like_dom_sf"/>
</dbReference>
<dbReference type="PANTHER" id="PTHR21340">
    <property type="entry name" value="DIADENOSINE 5,5-P1,P4-TETRAPHOSPHATE PYROPHOSPHOHYDROLASE MUTT"/>
    <property type="match status" value="1"/>
</dbReference>
<reference evidence="5 6" key="1">
    <citation type="submission" date="2016-06" db="EMBL/GenBank/DDBJ databases">
        <title>Simultaneous identification of Haemophilus influenzae and Haemophilus haemolyticus using TaqMan real-time PCR.</title>
        <authorList>
            <person name="Price E.P."/>
            <person name="Sarovich D.S."/>
            <person name="Harris T."/>
            <person name="Spargo J.C."/>
            <person name="Nosworthy E."/>
            <person name="Beissbarth J."/>
            <person name="Smith-Vaughan H.C."/>
        </authorList>
    </citation>
    <scope>NUCLEOTIDE SEQUENCE [LARGE SCALE GENOMIC DNA]</scope>
    <source>
        <strain evidence="5 6">ATCC 9796</strain>
    </source>
</reference>
<organism evidence="5 6">
    <name type="scientific">Haemophilus parainfluenzae</name>
    <dbReference type="NCBI Taxonomy" id="729"/>
    <lineage>
        <taxon>Bacteria</taxon>
        <taxon>Pseudomonadati</taxon>
        <taxon>Pseudomonadota</taxon>
        <taxon>Gammaproteobacteria</taxon>
        <taxon>Pasteurellales</taxon>
        <taxon>Pasteurellaceae</taxon>
        <taxon>Haemophilus</taxon>
    </lineage>
</organism>
<dbReference type="PRINTS" id="PR01404">
    <property type="entry name" value="NPPPHYDRLASE"/>
</dbReference>
<dbReference type="PROSITE" id="PS51462">
    <property type="entry name" value="NUDIX"/>
    <property type="match status" value="1"/>
</dbReference>
<dbReference type="AlphaFoldDB" id="A0AB36E9B4"/>
<feature type="binding site" evidence="3">
    <location>
        <position position="117"/>
    </location>
    <ligand>
        <name>Mg(2+)</name>
        <dbReference type="ChEBI" id="CHEBI:18420"/>
    </ligand>
</feature>
<dbReference type="Proteomes" id="UP000092740">
    <property type="component" value="Unassembled WGS sequence"/>
</dbReference>
<dbReference type="PROSITE" id="PS00893">
    <property type="entry name" value="NUDIX_BOX"/>
    <property type="match status" value="1"/>
</dbReference>
<feature type="binding site" evidence="2">
    <location>
        <position position="40"/>
    </location>
    <ligand>
        <name>substrate</name>
    </ligand>
</feature>
<dbReference type="CDD" id="cd04664">
    <property type="entry name" value="NUDIX_DHNTPase_like"/>
    <property type="match status" value="1"/>
</dbReference>
<dbReference type="InterPro" id="IPR000086">
    <property type="entry name" value="NUDIX_hydrolase_dom"/>
</dbReference>
<dbReference type="InterPro" id="IPR020084">
    <property type="entry name" value="NUDIX_hydrolase_CS"/>
</dbReference>
<dbReference type="GO" id="GO:0006167">
    <property type="term" value="P:AMP biosynthetic process"/>
    <property type="evidence" value="ECO:0007669"/>
    <property type="project" value="TreeGrafter"/>
</dbReference>
<evidence type="ECO:0000313" key="6">
    <source>
        <dbReference type="Proteomes" id="UP000092740"/>
    </source>
</evidence>
<dbReference type="InterPro" id="IPR051325">
    <property type="entry name" value="Nudix_hydrolase_domain"/>
</dbReference>
<dbReference type="GO" id="GO:0046872">
    <property type="term" value="F:metal ion binding"/>
    <property type="evidence" value="ECO:0007669"/>
    <property type="project" value="UniProtKB-KW"/>
</dbReference>
<keyword evidence="3" id="KW-0460">Magnesium</keyword>
<dbReference type="GO" id="GO:0019177">
    <property type="term" value="F:dihydroneopterin triphosphate pyrophosphohydrolase activity"/>
    <property type="evidence" value="ECO:0007669"/>
    <property type="project" value="InterPro"/>
</dbReference>
<evidence type="ECO:0000256" key="3">
    <source>
        <dbReference type="PIRSR" id="PIRSR603564-2"/>
    </source>
</evidence>
<comment type="caution">
    <text evidence="5">The sequence shown here is derived from an EMBL/GenBank/DDBJ whole genome shotgun (WGS) entry which is preliminary data.</text>
</comment>
<name>A0AB36E9B4_HAEPA</name>
<dbReference type="GO" id="GO:0008828">
    <property type="term" value="F:dATP diphosphatase activity"/>
    <property type="evidence" value="ECO:0007669"/>
    <property type="project" value="InterPro"/>
</dbReference>
<dbReference type="GO" id="GO:0006754">
    <property type="term" value="P:ATP biosynthetic process"/>
    <property type="evidence" value="ECO:0007669"/>
    <property type="project" value="TreeGrafter"/>
</dbReference>
<sequence>MTSLKYKNNQSVLVVIYAESTNRVLMLQRQDDSTFWQSVTGTLETNETPRETAIREVWEEIGLKIEENSTALFDCKESIEFEIFPHFRYKYAPNVTHCHEHWFLLAVEQEFEPILSEHLAYQWVFPEQAIQMTKSPNNAEAIKKYLMNGFPQYKRI</sequence>
<evidence type="ECO:0000256" key="2">
    <source>
        <dbReference type="PIRSR" id="PIRSR603564-1"/>
    </source>
</evidence>
<proteinExistence type="predicted"/>
<dbReference type="RefSeq" id="WP_049380424.1">
    <property type="nucleotide sequence ID" value="NZ_JADCLV010000001.1"/>
</dbReference>
<dbReference type="NCBIfam" id="NF006961">
    <property type="entry name" value="PRK09438.1"/>
    <property type="match status" value="1"/>
</dbReference>
<keyword evidence="1" id="KW-0378">Hydrolase</keyword>
<comment type="cofactor">
    <cofactor evidence="3">
        <name>Mg(2+)</name>
        <dbReference type="ChEBI" id="CHEBI:18420"/>
    </cofactor>
    <text evidence="3">Binds 1 Mg(2+) ion per subunit.</text>
</comment>
<dbReference type="Pfam" id="PF00293">
    <property type="entry name" value="NUDIX"/>
    <property type="match status" value="1"/>
</dbReference>
<feature type="binding site" evidence="2">
    <location>
        <position position="135"/>
    </location>
    <ligand>
        <name>substrate</name>
    </ligand>
</feature>
<feature type="domain" description="Nudix hydrolase" evidence="4">
    <location>
        <begin position="7"/>
        <end position="146"/>
    </location>
</feature>
<dbReference type="Gene3D" id="3.90.79.10">
    <property type="entry name" value="Nucleoside Triphosphate Pyrophosphohydrolase"/>
    <property type="match status" value="1"/>
</dbReference>
<dbReference type="GO" id="GO:0046656">
    <property type="term" value="P:folic acid biosynthetic process"/>
    <property type="evidence" value="ECO:0007669"/>
    <property type="project" value="InterPro"/>
</dbReference>
<dbReference type="GO" id="GO:0004081">
    <property type="term" value="F:bis(5'-nucleosyl)-tetraphosphatase (asymmetrical) activity"/>
    <property type="evidence" value="ECO:0007669"/>
    <property type="project" value="TreeGrafter"/>
</dbReference>
<accession>A0AB36E9B4</accession>
<feature type="binding site" evidence="3">
    <location>
        <position position="60"/>
    </location>
    <ligand>
        <name>Mg(2+)</name>
        <dbReference type="ChEBI" id="CHEBI:18420"/>
    </ligand>
</feature>